<feature type="binding site" evidence="7">
    <location>
        <begin position="79"/>
        <end position="80"/>
    </location>
    <ligand>
        <name>substrate</name>
    </ligand>
</feature>
<comment type="function">
    <text evidence="7">Provides the (R)-glutamate required for cell wall biosynthesis.</text>
</comment>
<dbReference type="GO" id="GO:0009252">
    <property type="term" value="P:peptidoglycan biosynthetic process"/>
    <property type="evidence" value="ECO:0007669"/>
    <property type="project" value="UniProtKB-UniRule"/>
</dbReference>
<evidence type="ECO:0000256" key="2">
    <source>
        <dbReference type="ARBA" id="ARBA00013090"/>
    </source>
</evidence>
<evidence type="ECO:0000256" key="5">
    <source>
        <dbReference type="ARBA" id="ARBA00023235"/>
    </source>
</evidence>
<name>A0A0R1ZBC8_9LACO</name>
<evidence type="ECO:0000256" key="1">
    <source>
        <dbReference type="ARBA" id="ARBA00001602"/>
    </source>
</evidence>
<feature type="binding site" evidence="7">
    <location>
        <begin position="187"/>
        <end position="188"/>
    </location>
    <ligand>
        <name>substrate</name>
    </ligand>
</feature>
<dbReference type="RefSeq" id="WP_235804847.1">
    <property type="nucleotide sequence ID" value="NZ_AYYZ01000029.1"/>
</dbReference>
<dbReference type="HAMAP" id="MF_00258">
    <property type="entry name" value="Glu_racemase"/>
    <property type="match status" value="1"/>
</dbReference>
<dbReference type="PROSITE" id="PS00924">
    <property type="entry name" value="ASP_GLU_RACEMASE_2"/>
    <property type="match status" value="1"/>
</dbReference>
<keyword evidence="4 7" id="KW-0573">Peptidoglycan synthesis</keyword>
<feature type="binding site" evidence="7">
    <location>
        <begin position="14"/>
        <end position="15"/>
    </location>
    <ligand>
        <name>substrate</name>
    </ligand>
</feature>
<feature type="active site" description="Proton donor/acceptor" evidence="7">
    <location>
        <position position="186"/>
    </location>
</feature>
<dbReference type="GO" id="GO:0008360">
    <property type="term" value="P:regulation of cell shape"/>
    <property type="evidence" value="ECO:0007669"/>
    <property type="project" value="UniProtKB-KW"/>
</dbReference>
<dbReference type="Pfam" id="PF01177">
    <property type="entry name" value="Asp_Glu_race"/>
    <property type="match status" value="1"/>
</dbReference>
<comment type="similarity">
    <text evidence="7">Belongs to the aspartate/glutamate racemases family.</text>
</comment>
<accession>A0A0R1ZBC8</accession>
<keyword evidence="9" id="KW-1185">Reference proteome</keyword>
<dbReference type="EMBL" id="AYYZ01000029">
    <property type="protein sequence ID" value="KRM52094.1"/>
    <property type="molecule type" value="Genomic_DNA"/>
</dbReference>
<dbReference type="PANTHER" id="PTHR21198:SF3">
    <property type="entry name" value="GLUTAMATE RACEMASE"/>
    <property type="match status" value="1"/>
</dbReference>
<evidence type="ECO:0000256" key="6">
    <source>
        <dbReference type="ARBA" id="ARBA00023316"/>
    </source>
</evidence>
<dbReference type="EC" id="5.1.1.3" evidence="2 7"/>
<dbReference type="NCBIfam" id="TIGR00067">
    <property type="entry name" value="glut_race"/>
    <property type="match status" value="1"/>
</dbReference>
<evidence type="ECO:0000256" key="3">
    <source>
        <dbReference type="ARBA" id="ARBA00022960"/>
    </source>
</evidence>
<dbReference type="InterPro" id="IPR004391">
    <property type="entry name" value="Glu_race"/>
</dbReference>
<evidence type="ECO:0000313" key="9">
    <source>
        <dbReference type="Proteomes" id="UP000051291"/>
    </source>
</evidence>
<dbReference type="STRING" id="1423820.FC64_GL001292"/>
<dbReference type="PATRIC" id="fig|1423820.4.peg.1318"/>
<evidence type="ECO:0000256" key="4">
    <source>
        <dbReference type="ARBA" id="ARBA00022984"/>
    </source>
</evidence>
<proteinExistence type="inferred from homology"/>
<evidence type="ECO:0000313" key="8">
    <source>
        <dbReference type="EMBL" id="KRM52094.1"/>
    </source>
</evidence>
<feature type="binding site" evidence="7">
    <location>
        <begin position="46"/>
        <end position="47"/>
    </location>
    <ligand>
        <name>substrate</name>
    </ligand>
</feature>
<keyword evidence="6 7" id="KW-0961">Cell wall biogenesis/degradation</keyword>
<gene>
    <name evidence="7" type="primary">murI</name>
    <name evidence="8" type="ORF">FC64_GL001292</name>
</gene>
<protein>
    <recommendedName>
        <fullName evidence="2 7">Glutamate racemase</fullName>
        <ecNumber evidence="2 7">5.1.1.3</ecNumber>
    </recommendedName>
</protein>
<dbReference type="PROSITE" id="PS00923">
    <property type="entry name" value="ASP_GLU_RACEMASE_1"/>
    <property type="match status" value="1"/>
</dbReference>
<feature type="active site" description="Proton donor/acceptor" evidence="7">
    <location>
        <position position="78"/>
    </location>
</feature>
<keyword evidence="5 7" id="KW-0413">Isomerase</keyword>
<dbReference type="SUPFAM" id="SSF53681">
    <property type="entry name" value="Aspartate/glutamate racemase"/>
    <property type="match status" value="2"/>
</dbReference>
<comment type="pathway">
    <text evidence="7">Cell wall biogenesis; peptidoglycan biosynthesis.</text>
</comment>
<dbReference type="GO" id="GO:0071555">
    <property type="term" value="P:cell wall organization"/>
    <property type="evidence" value="ECO:0007669"/>
    <property type="project" value="UniProtKB-KW"/>
</dbReference>
<organism evidence="8 9">
    <name type="scientific">Ligilactobacillus araffinosus DSM 20653</name>
    <dbReference type="NCBI Taxonomy" id="1423820"/>
    <lineage>
        <taxon>Bacteria</taxon>
        <taxon>Bacillati</taxon>
        <taxon>Bacillota</taxon>
        <taxon>Bacilli</taxon>
        <taxon>Lactobacillales</taxon>
        <taxon>Lactobacillaceae</taxon>
        <taxon>Ligilactobacillus</taxon>
    </lineage>
</organism>
<keyword evidence="3 7" id="KW-0133">Cell shape</keyword>
<dbReference type="AlphaFoldDB" id="A0A0R1ZBC8"/>
<comment type="catalytic activity">
    <reaction evidence="1 7">
        <text>L-glutamate = D-glutamate</text>
        <dbReference type="Rhea" id="RHEA:12813"/>
        <dbReference type="ChEBI" id="CHEBI:29985"/>
        <dbReference type="ChEBI" id="CHEBI:29986"/>
        <dbReference type="EC" id="5.1.1.3"/>
    </reaction>
</comment>
<dbReference type="PANTHER" id="PTHR21198">
    <property type="entry name" value="GLUTAMATE RACEMASE"/>
    <property type="match status" value="1"/>
</dbReference>
<sequence>MNTKAEKQPIGVMDSGLGGLSVLKETIKLMPNEDYVYFGDSANAPYGTRTPKEVYQLTKNIIEMFIHQYNVKAIVIACNTATSAAAARLREEYDLPIIGLEPAIKPAAIDYPHGKIIAMATELTLAGTKFENRVRELGSNAEIIKVPAPDIVEYVEHGELDSANVKGYLHQILDDKLPVNAVVLGCTHFPFVQATIQEVVGQDVAIYDGSNGAARQLKHQLEIIHKLSTTSDKGTVSLNNSDPSQIKLMEKLLVK</sequence>
<dbReference type="GO" id="GO:0008881">
    <property type="term" value="F:glutamate racemase activity"/>
    <property type="evidence" value="ECO:0007669"/>
    <property type="project" value="UniProtKB-UniRule"/>
</dbReference>
<reference evidence="8 9" key="1">
    <citation type="journal article" date="2015" name="Genome Announc.">
        <title>Expanding the biotechnology potential of lactobacilli through comparative genomics of 213 strains and associated genera.</title>
        <authorList>
            <person name="Sun Z."/>
            <person name="Harris H.M."/>
            <person name="McCann A."/>
            <person name="Guo C."/>
            <person name="Argimon S."/>
            <person name="Zhang W."/>
            <person name="Yang X."/>
            <person name="Jeffery I.B."/>
            <person name="Cooney J.C."/>
            <person name="Kagawa T.F."/>
            <person name="Liu W."/>
            <person name="Song Y."/>
            <person name="Salvetti E."/>
            <person name="Wrobel A."/>
            <person name="Rasinkangas P."/>
            <person name="Parkhill J."/>
            <person name="Rea M.C."/>
            <person name="O'Sullivan O."/>
            <person name="Ritari J."/>
            <person name="Douillard F.P."/>
            <person name="Paul Ross R."/>
            <person name="Yang R."/>
            <person name="Briner A.E."/>
            <person name="Felis G.E."/>
            <person name="de Vos W.M."/>
            <person name="Barrangou R."/>
            <person name="Klaenhammer T.R."/>
            <person name="Caufield P.W."/>
            <person name="Cui Y."/>
            <person name="Zhang H."/>
            <person name="O'Toole P.W."/>
        </authorList>
    </citation>
    <scope>NUCLEOTIDE SEQUENCE [LARGE SCALE GENOMIC DNA]</scope>
    <source>
        <strain evidence="8 9">DSM 20653</strain>
    </source>
</reference>
<dbReference type="Gene3D" id="3.40.50.1860">
    <property type="match status" value="2"/>
</dbReference>
<dbReference type="InterPro" id="IPR018187">
    <property type="entry name" value="Asp/Glu_racemase_AS_1"/>
</dbReference>
<dbReference type="InterPro" id="IPR001920">
    <property type="entry name" value="Asp/Glu_race"/>
</dbReference>
<evidence type="ECO:0000256" key="7">
    <source>
        <dbReference type="HAMAP-Rule" id="MF_00258"/>
    </source>
</evidence>
<comment type="caution">
    <text evidence="8">The sequence shown here is derived from an EMBL/GenBank/DDBJ whole genome shotgun (WGS) entry which is preliminary data.</text>
</comment>
<dbReference type="InterPro" id="IPR033134">
    <property type="entry name" value="Asp/Glu_racemase_AS_2"/>
</dbReference>
<dbReference type="Proteomes" id="UP000051291">
    <property type="component" value="Unassembled WGS sequence"/>
</dbReference>
<dbReference type="InterPro" id="IPR015942">
    <property type="entry name" value="Asp/Glu/hydantoin_racemase"/>
</dbReference>
<dbReference type="UniPathway" id="UPA00219"/>